<dbReference type="AlphaFoldDB" id="A0A317JPM0"/>
<keyword evidence="6 8" id="KW-1133">Transmembrane helix</keyword>
<feature type="transmembrane region" description="Helical" evidence="8">
    <location>
        <begin position="110"/>
        <end position="133"/>
    </location>
</feature>
<feature type="transmembrane region" description="Helical" evidence="8">
    <location>
        <begin position="211"/>
        <end position="231"/>
    </location>
</feature>
<comment type="caution">
    <text evidence="9">The sequence shown here is derived from an EMBL/GenBank/DDBJ whole genome shotgun (WGS) entry which is preliminary data.</text>
</comment>
<feature type="transmembrane region" description="Helical" evidence="8">
    <location>
        <begin position="153"/>
        <end position="172"/>
    </location>
</feature>
<feature type="transmembrane region" description="Helical" evidence="8">
    <location>
        <begin position="184"/>
        <end position="205"/>
    </location>
</feature>
<feature type="transmembrane region" description="Helical" evidence="8">
    <location>
        <begin position="503"/>
        <end position="528"/>
    </location>
</feature>
<dbReference type="GO" id="GO:0008360">
    <property type="term" value="P:regulation of cell shape"/>
    <property type="evidence" value="ECO:0007669"/>
    <property type="project" value="UniProtKB-KW"/>
</dbReference>
<evidence type="ECO:0000256" key="8">
    <source>
        <dbReference type="SAM" id="Phobius"/>
    </source>
</evidence>
<accession>A0A317JPM0</accession>
<keyword evidence="3 8" id="KW-0812">Transmembrane</keyword>
<evidence type="ECO:0000256" key="5">
    <source>
        <dbReference type="ARBA" id="ARBA00022984"/>
    </source>
</evidence>
<name>A0A317JPM0_9BACT</name>
<feature type="transmembrane region" description="Helical" evidence="8">
    <location>
        <begin position="378"/>
        <end position="400"/>
    </location>
</feature>
<keyword evidence="5" id="KW-0573">Peptidoglycan synthesis</keyword>
<feature type="transmembrane region" description="Helical" evidence="8">
    <location>
        <begin position="432"/>
        <end position="456"/>
    </location>
</feature>
<evidence type="ECO:0000256" key="3">
    <source>
        <dbReference type="ARBA" id="ARBA00022692"/>
    </source>
</evidence>
<dbReference type="Proteomes" id="UP000246104">
    <property type="component" value="Unassembled WGS sequence"/>
</dbReference>
<comment type="subcellular location">
    <subcellularLocation>
        <location evidence="1">Cell membrane</location>
        <topology evidence="1">Multi-pass membrane protein</topology>
    </subcellularLocation>
</comment>
<gene>
    <name evidence="9" type="primary">mviN</name>
    <name evidence="9" type="ORF">C5B42_02250</name>
</gene>
<feature type="transmembrane region" description="Helical" evidence="8">
    <location>
        <begin position="273"/>
        <end position="293"/>
    </location>
</feature>
<reference evidence="9 10" key="1">
    <citation type="submission" date="2018-02" db="EMBL/GenBank/DDBJ databases">
        <title>Genomic Reconstructions from Amazon Rainforest and Pasture Soil Reveal Novel Insights into the Physiology of Candidate Phyla in Tropical Sites.</title>
        <authorList>
            <person name="Kroeger M.E."/>
            <person name="Delmont T."/>
            <person name="Eren A.M."/>
            <person name="Guo J."/>
            <person name="Meyer K.M."/>
            <person name="Khan K."/>
            <person name="Rodrigues J.L.M."/>
            <person name="Bohannan B.J.M."/>
            <person name="Tringe S."/>
            <person name="Borges C.D."/>
            <person name="Tiedje J."/>
            <person name="Tsai S.M."/>
            <person name="Nusslein K."/>
        </authorList>
    </citation>
    <scope>NUCLEOTIDE SEQUENCE [LARGE SCALE GENOMIC DNA]</scope>
    <source>
        <strain evidence="9">Amazon FNV 2010 28 9</strain>
    </source>
</reference>
<evidence type="ECO:0000256" key="2">
    <source>
        <dbReference type="ARBA" id="ARBA00022475"/>
    </source>
</evidence>
<keyword evidence="7 8" id="KW-0472">Membrane</keyword>
<sequence>MKFLKYPFLMVASLFQQSKRFVSAQQTSILSAAVIIMSLSVVSALLGLLRYRLLDSFFGTPTLRLQADAFLVAFQIPDLLFQLLVAGVLSATFIPVYSRVLHKSEEESHVFVSALMILLAVCYVLIAIIAGIFAPEIIRSMTGAKYTLAQVDLSVQLMRIMLVSTFFLLLSNFFSGILQSSKRFILPSLSPVVYNLGNIIGIVFLSRWFGIYGAAIGVVIGAFVHFVIQLPDAFKLGFRFRFSWPILRPDVLEVIRLMVPRGATLATNNFEDFVGLFVVTSLGSTFVLLYSAAQSLAAAPIRFFGVSIAQAALPFFTSKAKDGDMKGLTSLLTETLHQIAFFMYPAGALLLVLRVPIVRLAMGAKQLPWSDTVTMGQLVAIYALSIAALAMTNVVLRAYFAIKETRLPFLFACISMTINVVVMWLAAFVFKWGIISVAIGPTTAAICEFLLQLIFFFRKVHSFSSHEFFIPQGKMVLATAIMGVALYIPMKLLDQLVFDTTRVVGLIALTLVVSLVGMVVYLVLCWLLHIEQLSIVTSLPGKIKGWQAKLSKTTEVLAVEEETTL</sequence>
<proteinExistence type="predicted"/>
<dbReference type="EMBL" id="PSRQ01000026">
    <property type="protein sequence ID" value="PWU23657.1"/>
    <property type="molecule type" value="Genomic_DNA"/>
</dbReference>
<dbReference type="PRINTS" id="PR01806">
    <property type="entry name" value="VIRFACTRMVIN"/>
</dbReference>
<organism evidence="9 10">
    <name type="scientific">Candidatus Cerribacteria bacterium 'Amazon FNV 2010 28 9'</name>
    <dbReference type="NCBI Taxonomy" id="2081795"/>
    <lineage>
        <taxon>Bacteria</taxon>
        <taxon>Candidatus Cerribacteria</taxon>
    </lineage>
</organism>
<feature type="transmembrane region" description="Helical" evidence="8">
    <location>
        <begin position="29"/>
        <end position="49"/>
    </location>
</feature>
<keyword evidence="2" id="KW-1003">Cell membrane</keyword>
<dbReference type="InterPro" id="IPR004268">
    <property type="entry name" value="MurJ"/>
</dbReference>
<dbReference type="PANTHER" id="PTHR47019:SF1">
    <property type="entry name" value="LIPID II FLIPPASE MURJ"/>
    <property type="match status" value="1"/>
</dbReference>
<dbReference type="InterPro" id="IPR051050">
    <property type="entry name" value="Lipid_II_flippase_MurJ/MviN"/>
</dbReference>
<keyword evidence="4" id="KW-0133">Cell shape</keyword>
<feature type="transmembrane region" description="Helical" evidence="8">
    <location>
        <begin position="468"/>
        <end position="488"/>
    </location>
</feature>
<evidence type="ECO:0000313" key="9">
    <source>
        <dbReference type="EMBL" id="PWU23657.1"/>
    </source>
</evidence>
<dbReference type="GO" id="GO:0009252">
    <property type="term" value="P:peptidoglycan biosynthetic process"/>
    <property type="evidence" value="ECO:0007669"/>
    <property type="project" value="UniProtKB-KW"/>
</dbReference>
<evidence type="ECO:0000256" key="4">
    <source>
        <dbReference type="ARBA" id="ARBA00022960"/>
    </source>
</evidence>
<evidence type="ECO:0000256" key="1">
    <source>
        <dbReference type="ARBA" id="ARBA00004651"/>
    </source>
</evidence>
<feature type="transmembrane region" description="Helical" evidence="8">
    <location>
        <begin position="407"/>
        <end position="426"/>
    </location>
</feature>
<dbReference type="NCBIfam" id="TIGR01695">
    <property type="entry name" value="murJ_mviN"/>
    <property type="match status" value="1"/>
</dbReference>
<dbReference type="Pfam" id="PF03023">
    <property type="entry name" value="MurJ"/>
    <property type="match status" value="1"/>
</dbReference>
<evidence type="ECO:0000256" key="6">
    <source>
        <dbReference type="ARBA" id="ARBA00022989"/>
    </source>
</evidence>
<dbReference type="GO" id="GO:0034204">
    <property type="term" value="P:lipid translocation"/>
    <property type="evidence" value="ECO:0007669"/>
    <property type="project" value="TreeGrafter"/>
</dbReference>
<feature type="transmembrane region" description="Helical" evidence="8">
    <location>
        <begin position="79"/>
        <end position="98"/>
    </location>
</feature>
<dbReference type="GO" id="GO:0015648">
    <property type="term" value="F:lipid-linked peptidoglycan transporter activity"/>
    <property type="evidence" value="ECO:0007669"/>
    <property type="project" value="TreeGrafter"/>
</dbReference>
<feature type="transmembrane region" description="Helical" evidence="8">
    <location>
        <begin position="339"/>
        <end position="358"/>
    </location>
</feature>
<dbReference type="GO" id="GO:0005886">
    <property type="term" value="C:plasma membrane"/>
    <property type="evidence" value="ECO:0007669"/>
    <property type="project" value="UniProtKB-SubCell"/>
</dbReference>
<feature type="transmembrane region" description="Helical" evidence="8">
    <location>
        <begin position="299"/>
        <end position="318"/>
    </location>
</feature>
<evidence type="ECO:0000256" key="7">
    <source>
        <dbReference type="ARBA" id="ARBA00023136"/>
    </source>
</evidence>
<protein>
    <submittedName>
        <fullName evidence="9">Murein biosynthesis integral membrane protein MurJ</fullName>
    </submittedName>
</protein>
<dbReference type="PANTHER" id="PTHR47019">
    <property type="entry name" value="LIPID II FLIPPASE MURJ"/>
    <property type="match status" value="1"/>
</dbReference>
<evidence type="ECO:0000313" key="10">
    <source>
        <dbReference type="Proteomes" id="UP000246104"/>
    </source>
</evidence>